<dbReference type="Pfam" id="PF00787">
    <property type="entry name" value="PX"/>
    <property type="match status" value="1"/>
</dbReference>
<keyword evidence="5" id="KW-0653">Protein transport</keyword>
<reference evidence="12" key="2">
    <citation type="submission" date="2020-04" db="EMBL/GenBank/DDBJ databases">
        <authorList>
            <person name="Santos R.A.C."/>
            <person name="Steenwyk J.L."/>
            <person name="Rivero-Menendez O."/>
            <person name="Mead M.E."/>
            <person name="Silva L.P."/>
            <person name="Bastos R.W."/>
            <person name="Alastruey-Izquierdo A."/>
            <person name="Goldman G.H."/>
            <person name="Rokas A."/>
        </authorList>
    </citation>
    <scope>NUCLEOTIDE SEQUENCE</scope>
    <source>
        <strain evidence="12">CNM-CM6805</strain>
    </source>
</reference>
<keyword evidence="10" id="KW-0812">Transmembrane</keyword>
<proteinExistence type="inferred from homology"/>
<dbReference type="InterPro" id="IPR027267">
    <property type="entry name" value="AH/BAR_dom_sf"/>
</dbReference>
<dbReference type="SUPFAM" id="SSF48371">
    <property type="entry name" value="ARM repeat"/>
    <property type="match status" value="2"/>
</dbReference>
<comment type="subcellular location">
    <subcellularLocation>
        <location evidence="1">Endosome membrane</location>
        <topology evidence="1">Peripheral membrane protein</topology>
    </subcellularLocation>
</comment>
<keyword evidence="4" id="KW-0967">Endosome</keyword>
<dbReference type="InterPro" id="IPR019442">
    <property type="entry name" value="THADA/TRM732_DUF2428"/>
</dbReference>
<gene>
    <name evidence="12" type="ORF">CNMCM6805_008233</name>
</gene>
<reference evidence="12" key="1">
    <citation type="journal article" date="2020" name="bioRxiv">
        <title>Genomic and phenotypic heterogeneity of clinical isolates of the human pathogens Aspergillus fumigatus, Aspergillus lentulus and Aspergillus fumigatiaffinis.</title>
        <authorList>
            <person name="dos Santos R.A.C."/>
            <person name="Steenwyk J.L."/>
            <person name="Rivero-Menendez O."/>
            <person name="Mead M.E."/>
            <person name="Silva L.P."/>
            <person name="Bastos R.W."/>
            <person name="Alastruey-Izquierdo A."/>
            <person name="Goldman G.H."/>
            <person name="Rokas A."/>
        </authorList>
    </citation>
    <scope>NUCLEOTIDE SEQUENCE</scope>
    <source>
        <strain evidence="12">CNM-CM6805</strain>
    </source>
</reference>
<dbReference type="Gene3D" id="3.30.1520.10">
    <property type="entry name" value="Phox-like domain"/>
    <property type="match status" value="1"/>
</dbReference>
<feature type="compositionally biased region" description="Polar residues" evidence="9">
    <location>
        <begin position="1913"/>
        <end position="1923"/>
    </location>
</feature>
<evidence type="ECO:0000256" key="5">
    <source>
        <dbReference type="ARBA" id="ARBA00022927"/>
    </source>
</evidence>
<dbReference type="SMART" id="SM00312">
    <property type="entry name" value="PX"/>
    <property type="match status" value="1"/>
</dbReference>
<dbReference type="Proteomes" id="UP000653565">
    <property type="component" value="Unassembled WGS sequence"/>
</dbReference>
<dbReference type="EMBL" id="JAAAPX010000062">
    <property type="protein sequence ID" value="KAF4235163.1"/>
    <property type="molecule type" value="Genomic_DNA"/>
</dbReference>
<evidence type="ECO:0000256" key="10">
    <source>
        <dbReference type="SAM" id="Phobius"/>
    </source>
</evidence>
<dbReference type="Pfam" id="PF25151">
    <property type="entry name" value="TPR_Trm732_C"/>
    <property type="match status" value="1"/>
</dbReference>
<dbReference type="InterPro" id="IPR036871">
    <property type="entry name" value="PX_dom_sf"/>
</dbReference>
<comment type="caution">
    <text evidence="12">The sequence shown here is derived from an EMBL/GenBank/DDBJ whole genome shotgun (WGS) entry which is preliminary data.</text>
</comment>
<dbReference type="Pfam" id="PF10350">
    <property type="entry name" value="DUF2428"/>
    <property type="match status" value="1"/>
</dbReference>
<feature type="compositionally biased region" description="Polar residues" evidence="9">
    <location>
        <begin position="1790"/>
        <end position="1801"/>
    </location>
</feature>
<evidence type="ECO:0000256" key="7">
    <source>
        <dbReference type="ARBA" id="ARBA00023121"/>
    </source>
</evidence>
<dbReference type="Gene3D" id="1.20.1270.60">
    <property type="entry name" value="Arfaptin homology (AH) domain/BAR domain"/>
    <property type="match status" value="2"/>
</dbReference>
<feature type="compositionally biased region" description="Pro residues" evidence="9">
    <location>
        <begin position="1749"/>
        <end position="1777"/>
    </location>
</feature>
<evidence type="ECO:0000256" key="4">
    <source>
        <dbReference type="ARBA" id="ARBA00022753"/>
    </source>
</evidence>
<keyword evidence="8 10" id="KW-0472">Membrane</keyword>
<evidence type="ECO:0000256" key="8">
    <source>
        <dbReference type="ARBA" id="ARBA00023136"/>
    </source>
</evidence>
<dbReference type="Pfam" id="PF25150">
    <property type="entry name" value="TPR_Trm732"/>
    <property type="match status" value="1"/>
</dbReference>
<dbReference type="InterPro" id="IPR056843">
    <property type="entry name" value="THADA-like_TPR"/>
</dbReference>
<protein>
    <recommendedName>
        <fullName evidence="11">PX domain-containing protein</fullName>
    </recommendedName>
</protein>
<keyword evidence="6" id="KW-0072">Autophagy</keyword>
<evidence type="ECO:0000259" key="11">
    <source>
        <dbReference type="PROSITE" id="PS50195"/>
    </source>
</evidence>
<keyword evidence="10" id="KW-1133">Transmembrane helix</keyword>
<accession>A0A8H4MA06</accession>
<dbReference type="InterPro" id="IPR044106">
    <property type="entry name" value="PX_Snx41/Atg20"/>
</dbReference>
<dbReference type="GO" id="GO:0005829">
    <property type="term" value="C:cytosol"/>
    <property type="evidence" value="ECO:0007669"/>
    <property type="project" value="GOC"/>
</dbReference>
<evidence type="ECO:0000313" key="12">
    <source>
        <dbReference type="EMBL" id="KAF4235163.1"/>
    </source>
</evidence>
<dbReference type="GO" id="GO:0042147">
    <property type="term" value="P:retrograde transport, endosome to Golgi"/>
    <property type="evidence" value="ECO:0007669"/>
    <property type="project" value="InterPro"/>
</dbReference>
<feature type="region of interest" description="Disordered" evidence="9">
    <location>
        <begin position="1683"/>
        <end position="1957"/>
    </location>
</feature>
<sequence length="2510" mass="277552">MQASAVSSVSVDGRRVDMEEISQTIQLLSEDTLSEISKGPLVKFTQECDSVEKVSRVWQSLLKTFSTASIPSSHMTASCNAVRAFLDAAAVTKYEGTRQLVQSPDTWLSAFEMFITRFEDAKPKSMKQVLTSLVKLLAKSRQEPSSRSIQAGLVDAILPSIILGEPRARLKAFLVSLEIITRKNAILPNELISMLQVWLSKNSEKWVALLQEDCKALSMDVLLLSNEVSCNSKRIESRGLAVQILLLGLLNQAKNPELASSAGDTIAAFFQKLKSDPGLAQDDRALLSVWIPPVRYMVLQNLDNLEPMSNYVLQPLFHNDPTGFHSFLDSLPLKNVFAGDMADAALPELTVLFASLQVAKKTGLVDEDYGSSKQGTGMKLSLPSEVIGQFLFHREFSIRIAALSLLISAPATTKPLSSAAIRAILRGLPAMHAESDSYSRGEIISLLRKLIVRLKGGILDNQDGSGREELSTDRKQQAKSGRSDSETRACLTAYIGFLKTDMRPTASYPRHIMALKTINLFLQSGLDSRVNLTRRANMEEDKVRWKFNIEVFDLSLIRLLVDLLLDPFEEVRATSLTILNLAPRDMLLGGLLQSADRSSAMPLRLIDALTKAEQLASNTSRADHADTVARLYHIVFSAAAETHSGGDSQWWETKRGVVDLLLTKLEDKISNPGGLFTTSMRDAPLHGYVSALRYIVSTSNFHQLISDHVATTGDDWRLVHARIVSICDRIWEAVKPVLCIDSPEGHSDEPIEEFNIGPKDILSYSWRALRESSLLLHAALANATYAPQGKSGFAAEDYEKIGMSSFTQLAELRHRGAFSTVSQTFATCCQRCGQSNDFAISALPQRWYQEARKIIFEAASQLTRRSAGLPALATGILLSKPGGPLFRQVMDELHEISHLPAEQDRINRKVELPQVHAMNCLKDIFTNTKLGPFTESYIMPALTLSAERLGSPIWALRNSGLMLFRALLTRMCRLLTGANFGFGGSSGSEPGARISFHKYPGLLQLLSNLLAPTDKKQASQFGDHDIVTERVFPALELIAEKVPSVSDDDDILLRNLVREQFKSPVWGIREHSARVYASLLKRADILTEIRVLLEVDRGLETQDFLHGKALCAKYALRRFASISLPFWNNHLSEVASVIQDILAALFPSAHSPFVATTLIEILNDAVEKSIESGAEDSAIHIVNHASDVFAFEDILNYLFDSSHPHWRTLNRTRAASLLRRVLAWTSVLRMLISGNVENLESFFQNVSCFDSNAGRWIIEQMQAVLGERGRYREPVLTLYSSVIRGSYTAEVKMAAVSSLETILCTVLESRESGLKDIGLPWDALHEQIDQEPGEQTPNRDMSNVELRLQGCLLTIRASLNHWKGMERDIRRWATRLRFAMQEETEFTTRHAAVTSLTTFGRILRPVGSPPQVDAVFLEIYLILYDMLNDDDEELRELAASTASWILSYSTVSPSKAVTLAPRYASDLLAKFIVENYAGSSFLCTRIIQYITGQAPKISGPVDKPRLKAVPDQLREHRKESTILFEEEKQNLFIDEVREVDVWAPMLLQMAESSFDPGLVRQITTWVLAGLSYICEFAVKESGNDGLLGWASKPETFTLGVRVISITGVLFEACRFPAASLLDRLTKSTMISSLTIAVVLLAVLGLVAIGVALTFKWRAEVRRNLRLQREETRQRDAHAIAAQLLSAREGRGRRVRSRSAAPRPSIPTRTRRSSRRVSPIGRPVQRNEVRRSTTRTENTAHQQQQQQWPSTPPPPPAAAPPSSPVQPAAPPSSPPKPSSPVAAAGDDEWQNNDAQPTTQESQGGAEGQYDPWAANDAAEGQNSQGQTEGGWKPSDAFAPAQDTQGQSSAADGKAGDGTTKAAEEAKPAEPQAPNNMWNDEDNNPYGAFDSEARLSESLHSAALSPPLYDPEHSPSPSSRLSNQDPPDYISRPQDLSDEDEPEGYGAQQTSHGYPRKSHYDSRIEQILYENPDMPILITDAGKNHEGGGSFIVYTIRTGDLEVRRRYSEFASLRQTLVNLHPTLVIPPIPEKHTMADYAAKPTKAKEDSAIIDLRKRMLAVFLNRCRRMKEVREDGVWWRFLDPNVSWSEVLHSHPASSVPKNNLKAPPLDPANPTAAHSWLPVPSSSAKLKSAPSGATSGTTDAAASVPGPDVLGRFPPESKKLSEQDLDPYFINFEASTRELELLLQGNIEKVNRRTLAHLSSLSADLMELGARYNGFSLSEQSPTVAAAIERIGQAADTSYIATEELSSSLSASFAEPMRESAQFASVVRSVLRYRVLKRVQEEMTRDELAKKKTLLDSLERSELEAKRIEQYLNRTSPQSAPNRPQRSLSASSAASGAGSREGDGRSAGSEDTASADSDFPPTHGEGISSQPQSYHTSPPRRPDLGPSAPPAHRKTSSGTFVANKIFGRISHAIHGFADVDPERTRRDQIGKTKESLIQLEQALEVSEKDVKDASAGVLQDLKRFQKDKEADLRRYMVAYARCHLDWARKNLETWTEAKDEVDKIVAR</sequence>
<feature type="compositionally biased region" description="Low complexity" evidence="9">
    <location>
        <begin position="2120"/>
        <end position="2146"/>
    </location>
</feature>
<evidence type="ECO:0000256" key="3">
    <source>
        <dbReference type="ARBA" id="ARBA00022448"/>
    </source>
</evidence>
<keyword evidence="7" id="KW-0446">Lipid-binding</keyword>
<dbReference type="InterPro" id="IPR056842">
    <property type="entry name" value="THADA-like_TPR_C"/>
</dbReference>
<dbReference type="GO" id="GO:0015031">
    <property type="term" value="P:protein transport"/>
    <property type="evidence" value="ECO:0007669"/>
    <property type="project" value="UniProtKB-KW"/>
</dbReference>
<comment type="similarity">
    <text evidence="2">Belongs to the sorting nexin family.</text>
</comment>
<keyword evidence="13" id="KW-1185">Reference proteome</keyword>
<dbReference type="Pfam" id="PF26523">
    <property type="entry name" value="Trm732_C"/>
    <property type="match status" value="1"/>
</dbReference>
<dbReference type="GO" id="GO:0035091">
    <property type="term" value="F:phosphatidylinositol binding"/>
    <property type="evidence" value="ECO:0007669"/>
    <property type="project" value="InterPro"/>
</dbReference>
<keyword evidence="3" id="KW-0813">Transport</keyword>
<evidence type="ECO:0000256" key="6">
    <source>
        <dbReference type="ARBA" id="ARBA00023006"/>
    </source>
</evidence>
<feature type="compositionally biased region" description="Low complexity" evidence="9">
    <location>
        <begin position="1697"/>
        <end position="1707"/>
    </location>
</feature>
<dbReference type="InterPro" id="IPR001683">
    <property type="entry name" value="PX_dom"/>
</dbReference>
<evidence type="ECO:0000256" key="9">
    <source>
        <dbReference type="SAM" id="MobiDB-lite"/>
    </source>
</evidence>
<feature type="region of interest" description="Disordered" evidence="9">
    <location>
        <begin position="2095"/>
        <end position="2151"/>
    </location>
</feature>
<feature type="compositionally biased region" description="Basic and acidic residues" evidence="9">
    <location>
        <begin position="465"/>
        <end position="484"/>
    </location>
</feature>
<dbReference type="GO" id="GO:0006914">
    <property type="term" value="P:autophagy"/>
    <property type="evidence" value="ECO:0007669"/>
    <property type="project" value="UniProtKB-KW"/>
</dbReference>
<dbReference type="PROSITE" id="PS50195">
    <property type="entry name" value="PX"/>
    <property type="match status" value="1"/>
</dbReference>
<dbReference type="InterPro" id="IPR051079">
    <property type="entry name" value="Sorting_Nexin_Autophagy"/>
</dbReference>
<organism evidence="12 13">
    <name type="scientific">Aspergillus fumigatiaffinis</name>
    <dbReference type="NCBI Taxonomy" id="340414"/>
    <lineage>
        <taxon>Eukaryota</taxon>
        <taxon>Fungi</taxon>
        <taxon>Dikarya</taxon>
        <taxon>Ascomycota</taxon>
        <taxon>Pezizomycotina</taxon>
        <taxon>Eurotiomycetes</taxon>
        <taxon>Eurotiomycetidae</taxon>
        <taxon>Eurotiales</taxon>
        <taxon>Aspergillaceae</taxon>
        <taxon>Aspergillus</taxon>
        <taxon>Aspergillus subgen. Fumigati</taxon>
    </lineage>
</organism>
<feature type="transmembrane region" description="Helical" evidence="10">
    <location>
        <begin position="1629"/>
        <end position="1654"/>
    </location>
</feature>
<feature type="compositionally biased region" description="Low complexity" evidence="9">
    <location>
        <begin position="2329"/>
        <end position="2341"/>
    </location>
</feature>
<feature type="compositionally biased region" description="Polar residues" evidence="9">
    <location>
        <begin position="2370"/>
        <end position="2379"/>
    </location>
</feature>
<feature type="region of interest" description="Disordered" evidence="9">
    <location>
        <begin position="463"/>
        <end position="484"/>
    </location>
</feature>
<dbReference type="InterPro" id="IPR016024">
    <property type="entry name" value="ARM-type_fold"/>
</dbReference>
<feature type="domain" description="PX" evidence="11">
    <location>
        <begin position="1970"/>
        <end position="2086"/>
    </location>
</feature>
<evidence type="ECO:0000256" key="2">
    <source>
        <dbReference type="ARBA" id="ARBA00010883"/>
    </source>
</evidence>
<evidence type="ECO:0000313" key="13">
    <source>
        <dbReference type="Proteomes" id="UP000653565"/>
    </source>
</evidence>
<feature type="compositionally biased region" description="Polar residues" evidence="9">
    <location>
        <begin position="2315"/>
        <end position="2328"/>
    </location>
</feature>
<name>A0A8H4MA06_9EURO</name>
<dbReference type="PANTHER" id="PTHR46979">
    <property type="entry name" value="SORTING NEXIN-41"/>
    <property type="match status" value="1"/>
</dbReference>
<feature type="region of interest" description="Disordered" evidence="9">
    <location>
        <begin position="2314"/>
        <end position="2400"/>
    </location>
</feature>
<dbReference type="PANTHER" id="PTHR46979:SF2">
    <property type="entry name" value="SORTING NEXIN-41"/>
    <property type="match status" value="1"/>
</dbReference>
<evidence type="ECO:0000256" key="1">
    <source>
        <dbReference type="ARBA" id="ARBA00004481"/>
    </source>
</evidence>
<dbReference type="CDD" id="cd06867">
    <property type="entry name" value="PX_SNX41_42"/>
    <property type="match status" value="1"/>
</dbReference>
<dbReference type="SUPFAM" id="SSF64268">
    <property type="entry name" value="PX domain"/>
    <property type="match status" value="1"/>
</dbReference>
<dbReference type="GO" id="GO:0010008">
    <property type="term" value="C:endosome membrane"/>
    <property type="evidence" value="ECO:0007669"/>
    <property type="project" value="UniProtKB-SubCell"/>
</dbReference>